<dbReference type="EMBL" id="MFEG01000033">
    <property type="protein sequence ID" value="OGE75198.1"/>
    <property type="molecule type" value="Genomic_DNA"/>
</dbReference>
<feature type="transmembrane region" description="Helical" evidence="1">
    <location>
        <begin position="121"/>
        <end position="137"/>
    </location>
</feature>
<accession>A0A1F5NC93</accession>
<keyword evidence="1" id="KW-1133">Transmembrane helix</keyword>
<feature type="transmembrane region" description="Helical" evidence="1">
    <location>
        <begin position="44"/>
        <end position="65"/>
    </location>
</feature>
<dbReference type="Proteomes" id="UP000176547">
    <property type="component" value="Unassembled WGS sequence"/>
</dbReference>
<evidence type="ECO:0000256" key="1">
    <source>
        <dbReference type="SAM" id="Phobius"/>
    </source>
</evidence>
<dbReference type="AlphaFoldDB" id="A0A1F5NC93"/>
<feature type="transmembrane region" description="Helical" evidence="1">
    <location>
        <begin position="12"/>
        <end position="32"/>
    </location>
</feature>
<proteinExistence type="predicted"/>
<sequence length="165" mass="17675">MQEKLIQKSILYGSLACGLLLGVYFAVLTLVSGWDFAQDQFSQFWYFIVSLAAGFGVQIGLHAYLRNLIKGMHGGGKVLGVTGTTSSAAMISCCTHYLANLLPILGTVGIVTFVAQYQVELFWIGLLFNLGGIYYMANKVIKFSAKGGSVSRSGSEDPSGPRTTG</sequence>
<organism evidence="2 3">
    <name type="scientific">Candidatus Doudnabacteria bacterium RIFCSPHIGHO2_01_52_17</name>
    <dbReference type="NCBI Taxonomy" id="1817820"/>
    <lineage>
        <taxon>Bacteria</taxon>
        <taxon>Candidatus Doudnaibacteriota</taxon>
    </lineage>
</organism>
<evidence type="ECO:0000313" key="3">
    <source>
        <dbReference type="Proteomes" id="UP000176547"/>
    </source>
</evidence>
<keyword evidence="1" id="KW-0472">Membrane</keyword>
<protein>
    <submittedName>
        <fullName evidence="2">Uncharacterized protein</fullName>
    </submittedName>
</protein>
<name>A0A1F5NC93_9BACT</name>
<evidence type="ECO:0000313" key="2">
    <source>
        <dbReference type="EMBL" id="OGE75198.1"/>
    </source>
</evidence>
<comment type="caution">
    <text evidence="2">The sequence shown here is derived from an EMBL/GenBank/DDBJ whole genome shotgun (WGS) entry which is preliminary data.</text>
</comment>
<gene>
    <name evidence="2" type="ORF">A3K06_00785</name>
</gene>
<reference evidence="2 3" key="1">
    <citation type="journal article" date="2016" name="Nat. Commun.">
        <title>Thousands of microbial genomes shed light on interconnected biogeochemical processes in an aquifer system.</title>
        <authorList>
            <person name="Anantharaman K."/>
            <person name="Brown C.T."/>
            <person name="Hug L.A."/>
            <person name="Sharon I."/>
            <person name="Castelle C.J."/>
            <person name="Probst A.J."/>
            <person name="Thomas B.C."/>
            <person name="Singh A."/>
            <person name="Wilkins M.J."/>
            <person name="Karaoz U."/>
            <person name="Brodie E.L."/>
            <person name="Williams K.H."/>
            <person name="Hubbard S.S."/>
            <person name="Banfield J.F."/>
        </authorList>
    </citation>
    <scope>NUCLEOTIDE SEQUENCE [LARGE SCALE GENOMIC DNA]</scope>
</reference>
<keyword evidence="1" id="KW-0812">Transmembrane</keyword>